<dbReference type="GO" id="GO:0034237">
    <property type="term" value="F:protein kinase A regulatory subunit binding"/>
    <property type="evidence" value="ECO:0007669"/>
    <property type="project" value="TreeGrafter"/>
</dbReference>
<comment type="subcellular location">
    <subcellularLocation>
        <location evidence="1">Cytoplasm</location>
        <location evidence="1">Cytoskeleton</location>
        <location evidence="1">Microtubule organizing center</location>
        <location evidence="1">Centrosome</location>
    </subcellularLocation>
</comment>
<dbReference type="GO" id="GO:0051661">
    <property type="term" value="P:maintenance of centrosome location"/>
    <property type="evidence" value="ECO:0007669"/>
    <property type="project" value="TreeGrafter"/>
</dbReference>
<dbReference type="Ensembl" id="ENSSSUT00005007253.1">
    <property type="protein sequence ID" value="ENSSSUP00005006274.1"/>
    <property type="gene ID" value="ENSSSUG00005004051.1"/>
</dbReference>
<dbReference type="PANTHER" id="PTHR44981">
    <property type="entry name" value="PERICENTRIN-LIKE PROTEIN, ISOFORM F"/>
    <property type="match status" value="1"/>
</dbReference>
<reference evidence="7" key="2">
    <citation type="submission" date="2025-08" db="UniProtKB">
        <authorList>
            <consortium name="Ensembl"/>
        </authorList>
    </citation>
    <scope>IDENTIFICATION</scope>
</reference>
<keyword evidence="3 5" id="KW-0175">Coiled coil</keyword>
<dbReference type="GO" id="GO:0015459">
    <property type="term" value="F:potassium channel regulator activity"/>
    <property type="evidence" value="ECO:0007669"/>
    <property type="project" value="TreeGrafter"/>
</dbReference>
<reference evidence="7 8" key="1">
    <citation type="submission" date="2019-05" db="EMBL/GenBank/DDBJ databases">
        <title>A Chromosome-scale Meerkat (S. suricatta) Genome Assembly.</title>
        <authorList>
            <person name="Dudchenko O."/>
            <person name="Lieberman Aiden E."/>
            <person name="Tung J."/>
            <person name="Barreiro L.B."/>
            <person name="Clutton-Brock T.H."/>
        </authorList>
    </citation>
    <scope>NUCLEOTIDE SEQUENCE [LARGE SCALE GENOMIC DNA]</scope>
</reference>
<evidence type="ECO:0000256" key="1">
    <source>
        <dbReference type="ARBA" id="ARBA00004300"/>
    </source>
</evidence>
<sequence length="286" mass="33194">MEDEERQKKLEAGKAKLAQFRQRKAQSDGQNPSKKQKKKKKTSSSKQDVSAYHALSIERSQGDEMYINSSQRVGTAVTPESTIIKHDEAFVEPESEISTTADDYSSEEEEFGADDSYSEHGAQYNQTHLEMMENELVGKQHEIEELNRELEEMRATYGTEGLQQLQEFEAAIKQRDGIITQLTANLQQARREKDETMREFLELTEQSQKLQIQFQHLQASETLRNSTHSSTAADLLQAKQQILSHQQQLEEQDHLLEDYQKKKEDFKMQISFLQEKIRAYEMVCFF</sequence>
<dbReference type="GO" id="GO:0005801">
    <property type="term" value="C:cis-Golgi network"/>
    <property type="evidence" value="ECO:0007669"/>
    <property type="project" value="TreeGrafter"/>
</dbReference>
<feature type="compositionally biased region" description="Basic and acidic residues" evidence="6">
    <location>
        <begin position="1"/>
        <end position="14"/>
    </location>
</feature>
<dbReference type="GO" id="GO:0005813">
    <property type="term" value="C:centrosome"/>
    <property type="evidence" value="ECO:0007669"/>
    <property type="project" value="UniProtKB-SubCell"/>
</dbReference>
<evidence type="ECO:0000256" key="5">
    <source>
        <dbReference type="SAM" id="Coils"/>
    </source>
</evidence>
<accession>A0A673TBA7</accession>
<keyword evidence="2" id="KW-0963">Cytoplasm</keyword>
<name>A0A673TBA7_SURSU</name>
<evidence type="ECO:0000256" key="2">
    <source>
        <dbReference type="ARBA" id="ARBA00022490"/>
    </source>
</evidence>
<feature type="coiled-coil region" evidence="5">
    <location>
        <begin position="129"/>
        <end position="213"/>
    </location>
</feature>
<dbReference type="InterPro" id="IPR028745">
    <property type="entry name" value="AKAP9/Pericentrin"/>
</dbReference>
<feature type="region of interest" description="Disordered" evidence="6">
    <location>
        <begin position="86"/>
        <end position="105"/>
    </location>
</feature>
<evidence type="ECO:0000256" key="6">
    <source>
        <dbReference type="SAM" id="MobiDB-lite"/>
    </source>
</evidence>
<evidence type="ECO:0000313" key="7">
    <source>
        <dbReference type="Ensembl" id="ENSSSUP00005006274.1"/>
    </source>
</evidence>
<dbReference type="PANTHER" id="PTHR44981:SF1">
    <property type="entry name" value="A-KINASE ANCHOR PROTEIN 9"/>
    <property type="match status" value="1"/>
</dbReference>
<keyword evidence="4" id="KW-0206">Cytoskeleton</keyword>
<reference evidence="7" key="3">
    <citation type="submission" date="2025-09" db="UniProtKB">
        <authorList>
            <consortium name="Ensembl"/>
        </authorList>
    </citation>
    <scope>IDENTIFICATION</scope>
</reference>
<dbReference type="GO" id="GO:0005795">
    <property type="term" value="C:Golgi stack"/>
    <property type="evidence" value="ECO:0007669"/>
    <property type="project" value="TreeGrafter"/>
</dbReference>
<evidence type="ECO:0000256" key="4">
    <source>
        <dbReference type="ARBA" id="ARBA00023212"/>
    </source>
</evidence>
<feature type="compositionally biased region" description="Basic residues" evidence="6">
    <location>
        <begin position="34"/>
        <end position="43"/>
    </location>
</feature>
<dbReference type="AlphaFoldDB" id="A0A673TBA7"/>
<gene>
    <name evidence="7" type="primary">AKAP9</name>
</gene>
<dbReference type="Proteomes" id="UP000472268">
    <property type="component" value="Chromosome 2"/>
</dbReference>
<keyword evidence="8" id="KW-1185">Reference proteome</keyword>
<proteinExistence type="predicted"/>
<feature type="coiled-coil region" evidence="5">
    <location>
        <begin position="242"/>
        <end position="276"/>
    </location>
</feature>
<evidence type="ECO:0000313" key="8">
    <source>
        <dbReference type="Proteomes" id="UP000472268"/>
    </source>
</evidence>
<dbReference type="GO" id="GO:0007165">
    <property type="term" value="P:signal transduction"/>
    <property type="evidence" value="ECO:0007669"/>
    <property type="project" value="InterPro"/>
</dbReference>
<evidence type="ECO:0000256" key="3">
    <source>
        <dbReference type="ARBA" id="ARBA00023054"/>
    </source>
</evidence>
<protein>
    <submittedName>
        <fullName evidence="7">A-kinase anchoring protein 9</fullName>
    </submittedName>
</protein>
<dbReference type="GO" id="GO:0060090">
    <property type="term" value="F:molecular adaptor activity"/>
    <property type="evidence" value="ECO:0007669"/>
    <property type="project" value="InterPro"/>
</dbReference>
<dbReference type="GO" id="GO:0060307">
    <property type="term" value="P:regulation of ventricular cardiac muscle cell membrane repolarization"/>
    <property type="evidence" value="ECO:0007669"/>
    <property type="project" value="TreeGrafter"/>
</dbReference>
<dbReference type="GO" id="GO:1903358">
    <property type="term" value="P:regulation of Golgi organization"/>
    <property type="evidence" value="ECO:0007669"/>
    <property type="project" value="TreeGrafter"/>
</dbReference>
<organism evidence="7 8">
    <name type="scientific">Suricata suricatta</name>
    <name type="common">Meerkat</name>
    <dbReference type="NCBI Taxonomy" id="37032"/>
    <lineage>
        <taxon>Eukaryota</taxon>
        <taxon>Metazoa</taxon>
        <taxon>Chordata</taxon>
        <taxon>Craniata</taxon>
        <taxon>Vertebrata</taxon>
        <taxon>Euteleostomi</taxon>
        <taxon>Mammalia</taxon>
        <taxon>Eutheria</taxon>
        <taxon>Laurasiatheria</taxon>
        <taxon>Carnivora</taxon>
        <taxon>Feliformia</taxon>
        <taxon>Herpestidae</taxon>
        <taxon>Suricata</taxon>
    </lineage>
</organism>
<feature type="region of interest" description="Disordered" evidence="6">
    <location>
        <begin position="1"/>
        <end position="52"/>
    </location>
</feature>
<dbReference type="GO" id="GO:0097060">
    <property type="term" value="C:synaptic membrane"/>
    <property type="evidence" value="ECO:0007669"/>
    <property type="project" value="TreeGrafter"/>
</dbReference>